<dbReference type="PANTHER" id="PTHR47642">
    <property type="entry name" value="ATP-DEPENDENT DNA HELICASE"/>
    <property type="match status" value="1"/>
</dbReference>
<dbReference type="InterPro" id="IPR051055">
    <property type="entry name" value="PIF1_helicase"/>
</dbReference>
<dbReference type="InterPro" id="IPR027417">
    <property type="entry name" value="P-loop_NTPase"/>
</dbReference>
<accession>A0A0D7A816</accession>
<evidence type="ECO:0000313" key="2">
    <source>
        <dbReference type="Proteomes" id="UP000054144"/>
    </source>
</evidence>
<dbReference type="EMBL" id="KN882008">
    <property type="protein sequence ID" value="KIY47162.1"/>
    <property type="molecule type" value="Genomic_DNA"/>
</dbReference>
<gene>
    <name evidence="1" type="ORF">FISHEDRAFT_21861</name>
</gene>
<dbReference type="Proteomes" id="UP000054144">
    <property type="component" value="Unassembled WGS sequence"/>
</dbReference>
<feature type="non-terminal residue" evidence="1">
    <location>
        <position position="238"/>
    </location>
</feature>
<sequence>ISDELRARLQRDWKDARYLIVDEFSMLSKKFLARLARHIAIGKAREALFYPTHTSDSQDMVTGRELYESFHTVVILRQQMRVTDEIWRDFLEHLRRGMVQQRHLDMLRTLVITRPECIPTDFSKPPWTEMSLITPRHGVRRHWNHAALRKHCRENKKKLYVCPARDTIRGQELTLRERYALALRKGWSSKNVNGDLPDEVELALGAKVIVTQNLNVDLDIANGLRGTVTGIILDPDEP</sequence>
<organism evidence="1 2">
    <name type="scientific">Fistulina hepatica ATCC 64428</name>
    <dbReference type="NCBI Taxonomy" id="1128425"/>
    <lineage>
        <taxon>Eukaryota</taxon>
        <taxon>Fungi</taxon>
        <taxon>Dikarya</taxon>
        <taxon>Basidiomycota</taxon>
        <taxon>Agaricomycotina</taxon>
        <taxon>Agaricomycetes</taxon>
        <taxon>Agaricomycetidae</taxon>
        <taxon>Agaricales</taxon>
        <taxon>Fistulinaceae</taxon>
        <taxon>Fistulina</taxon>
    </lineage>
</organism>
<dbReference type="OrthoDB" id="2986975at2759"/>
<protein>
    <recommendedName>
        <fullName evidence="3">DNA helicase</fullName>
    </recommendedName>
</protein>
<keyword evidence="2" id="KW-1185">Reference proteome</keyword>
<feature type="non-terminal residue" evidence="1">
    <location>
        <position position="1"/>
    </location>
</feature>
<reference evidence="1 2" key="1">
    <citation type="journal article" date="2015" name="Fungal Genet. Biol.">
        <title>Evolution of novel wood decay mechanisms in Agaricales revealed by the genome sequences of Fistulina hepatica and Cylindrobasidium torrendii.</title>
        <authorList>
            <person name="Floudas D."/>
            <person name="Held B.W."/>
            <person name="Riley R."/>
            <person name="Nagy L.G."/>
            <person name="Koehler G."/>
            <person name="Ransdell A.S."/>
            <person name="Younus H."/>
            <person name="Chow J."/>
            <person name="Chiniquy J."/>
            <person name="Lipzen A."/>
            <person name="Tritt A."/>
            <person name="Sun H."/>
            <person name="Haridas S."/>
            <person name="LaButti K."/>
            <person name="Ohm R.A."/>
            <person name="Kues U."/>
            <person name="Blanchette R.A."/>
            <person name="Grigoriev I.V."/>
            <person name="Minto R.E."/>
            <person name="Hibbett D.S."/>
        </authorList>
    </citation>
    <scope>NUCLEOTIDE SEQUENCE [LARGE SCALE GENOMIC DNA]</scope>
    <source>
        <strain evidence="1 2">ATCC 64428</strain>
    </source>
</reference>
<name>A0A0D7A816_9AGAR</name>
<dbReference type="SUPFAM" id="SSF52540">
    <property type="entry name" value="P-loop containing nucleoside triphosphate hydrolases"/>
    <property type="match status" value="1"/>
</dbReference>
<proteinExistence type="predicted"/>
<evidence type="ECO:0000313" key="1">
    <source>
        <dbReference type="EMBL" id="KIY47162.1"/>
    </source>
</evidence>
<dbReference type="AlphaFoldDB" id="A0A0D7A816"/>
<evidence type="ECO:0008006" key="3">
    <source>
        <dbReference type="Google" id="ProtNLM"/>
    </source>
</evidence>